<reference evidence="1" key="1">
    <citation type="submission" date="2014-11" db="EMBL/GenBank/DDBJ databases">
        <authorList>
            <person name="Amaro Gonzalez C."/>
        </authorList>
    </citation>
    <scope>NUCLEOTIDE SEQUENCE</scope>
</reference>
<name>A0A0E9PVE4_ANGAN</name>
<reference evidence="1" key="2">
    <citation type="journal article" date="2015" name="Fish Shellfish Immunol.">
        <title>Early steps in the European eel (Anguilla anguilla)-Vibrio vulnificus interaction in the gills: Role of the RtxA13 toxin.</title>
        <authorList>
            <person name="Callol A."/>
            <person name="Pajuelo D."/>
            <person name="Ebbesson L."/>
            <person name="Teles M."/>
            <person name="MacKenzie S."/>
            <person name="Amaro C."/>
        </authorList>
    </citation>
    <scope>NUCLEOTIDE SEQUENCE</scope>
</reference>
<organism evidence="1">
    <name type="scientific">Anguilla anguilla</name>
    <name type="common">European freshwater eel</name>
    <name type="synonym">Muraena anguilla</name>
    <dbReference type="NCBI Taxonomy" id="7936"/>
    <lineage>
        <taxon>Eukaryota</taxon>
        <taxon>Metazoa</taxon>
        <taxon>Chordata</taxon>
        <taxon>Craniata</taxon>
        <taxon>Vertebrata</taxon>
        <taxon>Euteleostomi</taxon>
        <taxon>Actinopterygii</taxon>
        <taxon>Neopterygii</taxon>
        <taxon>Teleostei</taxon>
        <taxon>Anguilliformes</taxon>
        <taxon>Anguillidae</taxon>
        <taxon>Anguilla</taxon>
    </lineage>
</organism>
<sequence length="59" mass="7050">MHFNARSEQGGCYRHTTHAMPEAVLKCILTVKSARKRRTCRLLQLYREIPFWEKAIYCH</sequence>
<dbReference type="EMBL" id="GBXM01099981">
    <property type="protein sequence ID" value="JAH08596.1"/>
    <property type="molecule type" value="Transcribed_RNA"/>
</dbReference>
<evidence type="ECO:0000313" key="1">
    <source>
        <dbReference type="EMBL" id="JAH08596.1"/>
    </source>
</evidence>
<proteinExistence type="predicted"/>
<accession>A0A0E9PVE4</accession>
<protein>
    <submittedName>
        <fullName evidence="1">Uncharacterized protein</fullName>
    </submittedName>
</protein>
<dbReference type="AlphaFoldDB" id="A0A0E9PVE4"/>